<evidence type="ECO:0000313" key="2">
    <source>
        <dbReference type="EMBL" id="VEL21350.1"/>
    </source>
</evidence>
<organism evidence="2 3">
    <name type="scientific">Protopolystoma xenopodis</name>
    <dbReference type="NCBI Taxonomy" id="117903"/>
    <lineage>
        <taxon>Eukaryota</taxon>
        <taxon>Metazoa</taxon>
        <taxon>Spiralia</taxon>
        <taxon>Lophotrochozoa</taxon>
        <taxon>Platyhelminthes</taxon>
        <taxon>Monogenea</taxon>
        <taxon>Polyopisthocotylea</taxon>
        <taxon>Polystomatidea</taxon>
        <taxon>Polystomatidae</taxon>
        <taxon>Protopolystoma</taxon>
    </lineage>
</organism>
<feature type="signal peptide" evidence="1">
    <location>
        <begin position="1"/>
        <end position="34"/>
    </location>
</feature>
<dbReference type="AlphaFoldDB" id="A0A448WVP5"/>
<protein>
    <recommendedName>
        <fullName evidence="4">Saposin B-type domain-containing protein</fullName>
    </recommendedName>
</protein>
<keyword evidence="3" id="KW-1185">Reference proteome</keyword>
<evidence type="ECO:0000313" key="3">
    <source>
        <dbReference type="Proteomes" id="UP000784294"/>
    </source>
</evidence>
<name>A0A448WVP5_9PLAT</name>
<feature type="chain" id="PRO_5019129929" description="Saposin B-type domain-containing protein" evidence="1">
    <location>
        <begin position="35"/>
        <end position="117"/>
    </location>
</feature>
<comment type="caution">
    <text evidence="2">The sequence shown here is derived from an EMBL/GenBank/DDBJ whole genome shotgun (WGS) entry which is preliminary data.</text>
</comment>
<sequence>MVRLESAPSRRPLRLAFVVICWLLLAGQPQQAGSDSDHSLPPLPKEQFSECITACGEQMKRCVAGIPELLNNYYGNRRKVQRILFDCCVDKEHDQTSPATTSFARCAKLNCRALVWG</sequence>
<gene>
    <name evidence="2" type="ORF">PXEA_LOCUS14790</name>
</gene>
<proteinExistence type="predicted"/>
<accession>A0A448WVP5</accession>
<reference evidence="2" key="1">
    <citation type="submission" date="2018-11" db="EMBL/GenBank/DDBJ databases">
        <authorList>
            <consortium name="Pathogen Informatics"/>
        </authorList>
    </citation>
    <scope>NUCLEOTIDE SEQUENCE</scope>
</reference>
<dbReference type="EMBL" id="CAAALY010050848">
    <property type="protein sequence ID" value="VEL21350.1"/>
    <property type="molecule type" value="Genomic_DNA"/>
</dbReference>
<evidence type="ECO:0008006" key="4">
    <source>
        <dbReference type="Google" id="ProtNLM"/>
    </source>
</evidence>
<dbReference type="Proteomes" id="UP000784294">
    <property type="component" value="Unassembled WGS sequence"/>
</dbReference>
<evidence type="ECO:0000256" key="1">
    <source>
        <dbReference type="SAM" id="SignalP"/>
    </source>
</evidence>
<keyword evidence="1" id="KW-0732">Signal</keyword>